<accession>A0A5B0DZI3</accession>
<dbReference type="PANTHER" id="PTHR39327">
    <property type="match status" value="1"/>
</dbReference>
<dbReference type="OrthoDB" id="7206808at2"/>
<proteinExistence type="predicted"/>
<comment type="caution">
    <text evidence="1">The sequence shown here is derived from an EMBL/GenBank/DDBJ whole genome shotgun (WGS) entry which is preliminary data.</text>
</comment>
<dbReference type="Proteomes" id="UP000324738">
    <property type="component" value="Unassembled WGS sequence"/>
</dbReference>
<dbReference type="PANTHER" id="PTHR39327:SF1">
    <property type="entry name" value="BLR5470 PROTEIN"/>
    <property type="match status" value="1"/>
</dbReference>
<sequence length="171" mass="19301">MPVMGPTSQPIGHYVFCQSYPAQCQANPSGNSVRFNDAVWNMLVEVNSAVNFAITARTDMEMHNVPELWSYPTTEGDCEDYALLKQHMLETAGLPRSALLITVVQQPNGEGHAVLTVRTTGGDFVLDNLDDRVLKWKETPYRYIKRQSEKHWGKWAAINDDRDMMLVGSVR</sequence>
<reference evidence="1 2" key="1">
    <citation type="submission" date="2019-08" db="EMBL/GenBank/DDBJ databases">
        <title>Aureimonas fodiniaquatilis sp. nov., isolated from a coal mine wastewater.</title>
        <authorList>
            <person name="Kim W."/>
        </authorList>
    </citation>
    <scope>NUCLEOTIDE SEQUENCE [LARGE SCALE GENOMIC DNA]</scope>
    <source>
        <strain evidence="1 2">CAU 1482</strain>
    </source>
</reference>
<keyword evidence="2" id="KW-1185">Reference proteome</keyword>
<organism evidence="1 2">
    <name type="scientific">Aureimonas fodinaquatilis</name>
    <dbReference type="NCBI Taxonomy" id="2565783"/>
    <lineage>
        <taxon>Bacteria</taxon>
        <taxon>Pseudomonadati</taxon>
        <taxon>Pseudomonadota</taxon>
        <taxon>Alphaproteobacteria</taxon>
        <taxon>Hyphomicrobiales</taxon>
        <taxon>Aurantimonadaceae</taxon>
        <taxon>Aureimonas</taxon>
    </lineage>
</organism>
<dbReference type="InterPro" id="IPR010319">
    <property type="entry name" value="Transglutaminase-like_Cys_pept"/>
</dbReference>
<gene>
    <name evidence="1" type="ORF">FPY71_09110</name>
</gene>
<dbReference type="AlphaFoldDB" id="A0A5B0DZI3"/>
<evidence type="ECO:0000313" key="1">
    <source>
        <dbReference type="EMBL" id="KAA0971245.1"/>
    </source>
</evidence>
<dbReference type="Pfam" id="PF06035">
    <property type="entry name" value="Peptidase_C93"/>
    <property type="match status" value="1"/>
</dbReference>
<dbReference type="Gene3D" id="3.10.620.30">
    <property type="match status" value="1"/>
</dbReference>
<dbReference type="EMBL" id="VTWH01000002">
    <property type="protein sequence ID" value="KAA0971245.1"/>
    <property type="molecule type" value="Genomic_DNA"/>
</dbReference>
<name>A0A5B0DZI3_9HYPH</name>
<protein>
    <submittedName>
        <fullName evidence="1">Transglutaminase-like cysteine peptidase</fullName>
    </submittedName>
</protein>
<evidence type="ECO:0000313" key="2">
    <source>
        <dbReference type="Proteomes" id="UP000324738"/>
    </source>
</evidence>